<comment type="caution">
    <text evidence="1">The sequence shown here is derived from an EMBL/GenBank/DDBJ whole genome shotgun (WGS) entry which is preliminary data.</text>
</comment>
<dbReference type="AlphaFoldDB" id="A0A2S8FZP9"/>
<sequence length="136" mass="15730">MDLSHQQLLTADKQVFSRTEFPGVFLKFSKTFSGRIIAIKRQQTVRDVRFHDQTGRSRIVPRDPDQKFIEGEGLNFSFNQTEKIDVVILRRDMQIVIVTDFAIRTDTIDDELVKLMWVEKVFPDNLCSLGPTALVD</sequence>
<protein>
    <submittedName>
        <fullName evidence="1">Uncharacterized protein</fullName>
    </submittedName>
</protein>
<organism evidence="1 2">
    <name type="scientific">Blastopirellula marina</name>
    <dbReference type="NCBI Taxonomy" id="124"/>
    <lineage>
        <taxon>Bacteria</taxon>
        <taxon>Pseudomonadati</taxon>
        <taxon>Planctomycetota</taxon>
        <taxon>Planctomycetia</taxon>
        <taxon>Pirellulales</taxon>
        <taxon>Pirellulaceae</taxon>
        <taxon>Blastopirellula</taxon>
    </lineage>
</organism>
<evidence type="ECO:0000313" key="1">
    <source>
        <dbReference type="EMBL" id="PQO37540.1"/>
    </source>
</evidence>
<reference evidence="1 2" key="1">
    <citation type="submission" date="2018-02" db="EMBL/GenBank/DDBJ databases">
        <title>Comparative genomes isolates from brazilian mangrove.</title>
        <authorList>
            <person name="Araujo J.E."/>
            <person name="Taketani R.G."/>
            <person name="Silva M.C.P."/>
            <person name="Loureco M.V."/>
            <person name="Andreote F.D."/>
        </authorList>
    </citation>
    <scope>NUCLEOTIDE SEQUENCE [LARGE SCALE GENOMIC DNA]</scope>
    <source>
        <strain evidence="1 2">Hex-1 MGV</strain>
    </source>
</reference>
<name>A0A2S8FZP9_9BACT</name>
<gene>
    <name evidence="1" type="ORF">C5Y83_06235</name>
</gene>
<evidence type="ECO:0000313" key="2">
    <source>
        <dbReference type="Proteomes" id="UP000238322"/>
    </source>
</evidence>
<proteinExistence type="predicted"/>
<accession>A0A2S8FZP9</accession>
<dbReference type="EMBL" id="PUHY01000005">
    <property type="protein sequence ID" value="PQO37540.1"/>
    <property type="molecule type" value="Genomic_DNA"/>
</dbReference>
<dbReference type="Proteomes" id="UP000238322">
    <property type="component" value="Unassembled WGS sequence"/>
</dbReference>